<dbReference type="KEGG" id="vg:10722992"/>
<reference evidence="1 2" key="1">
    <citation type="journal article" date="2011" name="Arch. Virol.">
        <title>Genomic sequencing and analysis of Clostera anachoreta granulovirus.</title>
        <authorList>
            <person name="Liang Z."/>
            <person name="Zhang X."/>
            <person name="Yin X."/>
            <person name="Cao S."/>
            <person name="Xu F."/>
        </authorList>
    </citation>
    <scope>NUCLEOTIDE SEQUENCE [LARGE SCALE GENOMIC DNA]</scope>
    <source>
        <strain evidence="1">ClanGV-HBHN</strain>
    </source>
</reference>
<dbReference type="RefSeq" id="YP_004376319.1">
    <property type="nucleotide sequence ID" value="NC_015398.1"/>
</dbReference>
<evidence type="ECO:0000313" key="1">
    <source>
        <dbReference type="EMBL" id="AEB00399.1"/>
    </source>
</evidence>
<keyword evidence="2" id="KW-1185">Reference proteome</keyword>
<proteinExistence type="predicted"/>
<sequence length="849" mass="98139">MGVVEDFNTLYTSLSRDNGLTFRLTCGSPVDVNQLKTYFCCAIHVKLNKCVLHNCVVVIVGTWLDKLIRGEDDDDKFNGTFVIDGRNFSFPNIMMNNNVLVHRFHDKHFARDKNMKRMYLYGNYDDDNTVNRAIQMVYDSVDDVLHVRDVYAKDYIVDDTINDVLKDYLGCSGKWPQMDFVFSFERYDGIFNDLKKIMSVDVSYDIDSLSNKLIYKHSYLVNLAYATVLRKMAVVVNETLDKNVAKKKMVLFGTECKKIHDAIVMGKLIQFVSKTFSKQKKCDQDFNSNNNNLEVYPLRFRIGNEVLRMVNENMQQDMLKHTADYVKFVDSFFHGEMTVAGKKFFLCHNTVLPDVDYTRVATLFVTLLDARLLFELNDKVKMGQTSVKDTLLVSFNNRPTKYHCLSRSLIDIYYVLKRNRTPVEIRTGNGVLFINHHEGMVMLKKVVVIDDRVRVNTLQTPYEFHNELSIVKMYDRLRFHDTPNENTTLSLMSTIILNYYNDNLHIFNTIPLAKLIVSLTNLKNGMVVYKACPKKPPVGHSVVVDPSIYCNDRMFYLWTLVMDSKLKTAEDPYIPHTHLPINIYHYKLHKLRGRVQGIDVACVYKEAGANNVMMVEGSNYLFVIGTLISDSKVNWNHDGKKFKIEYCVSRQRHVYKIYLYVRKVKGQIFNRVVSEMDCDRNNGNVTVRFELVYHATDLEGLKICGIHGQKGVLHQSEDLSRFVAEDDPTVHAQICLSPISYLSRQTNFNRMPVKTSVVDNVRYPLVRIPYMFFNNTPDNIYKEFIGKNVTGHEKLEGTRLDQWSINQSFVGNCLSESLHCVRNGMNSLHESGQFSVFRSLLNCNNINVT</sequence>
<dbReference type="InterPro" id="IPR007121">
    <property type="entry name" value="RNA_pol_bsu_CS"/>
</dbReference>
<dbReference type="GO" id="GO:0006351">
    <property type="term" value="P:DNA-templated transcription"/>
    <property type="evidence" value="ECO:0007669"/>
    <property type="project" value="InterPro"/>
</dbReference>
<evidence type="ECO:0000313" key="2">
    <source>
        <dbReference type="Proteomes" id="UP000203549"/>
    </source>
</evidence>
<organism evidence="1 2">
    <name type="scientific">Clostera anachoreta granulovirus</name>
    <dbReference type="NCBI Taxonomy" id="283675"/>
    <lineage>
        <taxon>Viruses</taxon>
        <taxon>Viruses incertae sedis</taxon>
        <taxon>Naldaviricetes</taxon>
        <taxon>Lefavirales</taxon>
        <taxon>Baculoviridae</taxon>
        <taxon>Betabaculovirus</taxon>
        <taxon>Betabaculovirus clanachoretae</taxon>
    </lineage>
</organism>
<dbReference type="Proteomes" id="UP000203549">
    <property type="component" value="Segment"/>
</dbReference>
<dbReference type="PROSITE" id="PS01166">
    <property type="entry name" value="RNA_POL_BETA"/>
    <property type="match status" value="1"/>
</dbReference>
<dbReference type="EMBL" id="HQ116624">
    <property type="protein sequence ID" value="AEB00399.1"/>
    <property type="molecule type" value="Genomic_DNA"/>
</dbReference>
<dbReference type="GO" id="GO:0003677">
    <property type="term" value="F:DNA binding"/>
    <property type="evidence" value="ECO:0007669"/>
    <property type="project" value="InterPro"/>
</dbReference>
<dbReference type="Pfam" id="PF04941">
    <property type="entry name" value="LEF-8"/>
    <property type="match status" value="1"/>
</dbReference>
<name>F4ZKY8_9BBAC</name>
<protein>
    <submittedName>
        <fullName evidence="1">Lef-8</fullName>
    </submittedName>
</protein>
<dbReference type="InterPro" id="IPR007025">
    <property type="entry name" value="LEF-8"/>
</dbReference>
<dbReference type="GeneID" id="10722992"/>
<accession>F4ZKY8</accession>
<dbReference type="GO" id="GO:0003899">
    <property type="term" value="F:DNA-directed RNA polymerase activity"/>
    <property type="evidence" value="ECO:0007669"/>
    <property type="project" value="InterPro"/>
</dbReference>
<dbReference type="OrthoDB" id="898at10239"/>